<gene>
    <name evidence="1" type="ORF">THSYN_16840</name>
</gene>
<dbReference type="EMBL" id="CP020370">
    <property type="protein sequence ID" value="AUB82444.1"/>
    <property type="molecule type" value="Genomic_DNA"/>
</dbReference>
<name>A0A2K8UA44_9GAMM</name>
<dbReference type="OrthoDB" id="5422155at2"/>
<evidence type="ECO:0000313" key="2">
    <source>
        <dbReference type="Proteomes" id="UP000232638"/>
    </source>
</evidence>
<dbReference type="RefSeq" id="WP_100920175.1">
    <property type="nucleotide sequence ID" value="NZ_CP020370.1"/>
</dbReference>
<evidence type="ECO:0000313" key="1">
    <source>
        <dbReference type="EMBL" id="AUB82444.1"/>
    </source>
</evidence>
<dbReference type="AlphaFoldDB" id="A0A2K8UA44"/>
<reference evidence="1 2" key="1">
    <citation type="submission" date="2017-03" db="EMBL/GenBank/DDBJ databases">
        <title>Complete genome sequence of Candidatus 'Thiodictyon syntrophicum' sp. nov. strain Cad16T, a photolithoautotroph purple sulfur bacterium isolated from an alpine meromictic lake.</title>
        <authorList>
            <person name="Luedin S.M."/>
            <person name="Pothier J.F."/>
            <person name="Danza F."/>
            <person name="Storelli N."/>
            <person name="Wittwer M."/>
            <person name="Tonolla M."/>
        </authorList>
    </citation>
    <scope>NUCLEOTIDE SEQUENCE [LARGE SCALE GENOMIC DNA]</scope>
    <source>
        <strain evidence="1 2">Cad16T</strain>
    </source>
</reference>
<accession>A0A2K8UA44</accession>
<keyword evidence="2" id="KW-1185">Reference proteome</keyword>
<organism evidence="1 2">
    <name type="scientific">Candidatus Thiodictyon syntrophicum</name>
    <dbReference type="NCBI Taxonomy" id="1166950"/>
    <lineage>
        <taxon>Bacteria</taxon>
        <taxon>Pseudomonadati</taxon>
        <taxon>Pseudomonadota</taxon>
        <taxon>Gammaproteobacteria</taxon>
        <taxon>Chromatiales</taxon>
        <taxon>Chromatiaceae</taxon>
        <taxon>Thiodictyon</taxon>
    </lineage>
</organism>
<sequence length="62" mass="7102">MSTVLNKADAHRLIDQLPTDATWNDLMQEIFVREAIERGLDDSRAGRTMDVADVRRKYGLPE</sequence>
<proteinExistence type="predicted"/>
<dbReference type="KEGG" id="tsy:THSYN_16840"/>
<dbReference type="Proteomes" id="UP000232638">
    <property type="component" value="Chromosome"/>
</dbReference>
<protein>
    <submittedName>
        <fullName evidence="1">Uncharacterized protein</fullName>
    </submittedName>
</protein>